<dbReference type="InterPro" id="IPR016160">
    <property type="entry name" value="Ald_DH_CS_CYS"/>
</dbReference>
<dbReference type="Pfam" id="PF00171">
    <property type="entry name" value="Aldedh"/>
    <property type="match status" value="1"/>
</dbReference>
<name>A0A076ES49_RHOOP</name>
<dbReference type="InterPro" id="IPR016163">
    <property type="entry name" value="Ald_DH_C"/>
</dbReference>
<dbReference type="AlphaFoldDB" id="A0A076ES49"/>
<dbReference type="InterPro" id="IPR016161">
    <property type="entry name" value="Ald_DH/histidinol_DH"/>
</dbReference>
<comment type="similarity">
    <text evidence="1 4">Belongs to the aldehyde dehydrogenase family.</text>
</comment>
<dbReference type="SUPFAM" id="SSF53720">
    <property type="entry name" value="ALDH-like"/>
    <property type="match status" value="1"/>
</dbReference>
<dbReference type="EMBL" id="CP008947">
    <property type="protein sequence ID" value="AII07978.1"/>
    <property type="molecule type" value="Genomic_DNA"/>
</dbReference>
<dbReference type="Proteomes" id="UP000028488">
    <property type="component" value="Chromosome"/>
</dbReference>
<evidence type="ECO:0000256" key="1">
    <source>
        <dbReference type="ARBA" id="ARBA00009986"/>
    </source>
</evidence>
<accession>A0A076ES49</accession>
<dbReference type="PROSITE" id="PS00070">
    <property type="entry name" value="ALDEHYDE_DEHYDR_CYS"/>
    <property type="match status" value="1"/>
</dbReference>
<keyword evidence="2 4" id="KW-0560">Oxidoreductase</keyword>
<dbReference type="InterPro" id="IPR029510">
    <property type="entry name" value="Ald_DH_CS_GLU"/>
</dbReference>
<dbReference type="RefSeq" id="WP_128640847.1">
    <property type="nucleotide sequence ID" value="NZ_CP008947.1"/>
</dbReference>
<dbReference type="FunFam" id="3.40.309.10:FF:000012">
    <property type="entry name" value="Betaine aldehyde dehydrogenase"/>
    <property type="match status" value="1"/>
</dbReference>
<gene>
    <name evidence="6" type="ORF">EP51_26425</name>
</gene>
<dbReference type="PROSITE" id="PS00687">
    <property type="entry name" value="ALDEHYDE_DEHYDR_GLU"/>
    <property type="match status" value="1"/>
</dbReference>
<dbReference type="eggNOG" id="COG1012">
    <property type="taxonomic scope" value="Bacteria"/>
</dbReference>
<evidence type="ECO:0000256" key="2">
    <source>
        <dbReference type="ARBA" id="ARBA00023002"/>
    </source>
</evidence>
<dbReference type="GO" id="GO:0016620">
    <property type="term" value="F:oxidoreductase activity, acting on the aldehyde or oxo group of donors, NAD or NADP as acceptor"/>
    <property type="evidence" value="ECO:0007669"/>
    <property type="project" value="InterPro"/>
</dbReference>
<evidence type="ECO:0000256" key="4">
    <source>
        <dbReference type="RuleBase" id="RU003345"/>
    </source>
</evidence>
<dbReference type="Gene3D" id="3.40.605.10">
    <property type="entry name" value="Aldehyde Dehydrogenase, Chain A, domain 1"/>
    <property type="match status" value="1"/>
</dbReference>
<dbReference type="Gene3D" id="3.40.309.10">
    <property type="entry name" value="Aldehyde Dehydrogenase, Chain A, domain 2"/>
    <property type="match status" value="1"/>
</dbReference>
<dbReference type="FunFam" id="3.40.605.10:FF:000007">
    <property type="entry name" value="NAD/NADP-dependent betaine aldehyde dehydrogenase"/>
    <property type="match status" value="1"/>
</dbReference>
<evidence type="ECO:0000259" key="5">
    <source>
        <dbReference type="Pfam" id="PF00171"/>
    </source>
</evidence>
<evidence type="ECO:0000313" key="6">
    <source>
        <dbReference type="EMBL" id="AII07978.1"/>
    </source>
</evidence>
<protein>
    <submittedName>
        <fullName evidence="6">Aldehyde dehydrogenase</fullName>
    </submittedName>
</protein>
<evidence type="ECO:0000256" key="3">
    <source>
        <dbReference type="PROSITE-ProRule" id="PRU10007"/>
    </source>
</evidence>
<organism evidence="6 7">
    <name type="scientific">Rhodococcus opacus</name>
    <name type="common">Nocardia opaca</name>
    <dbReference type="NCBI Taxonomy" id="37919"/>
    <lineage>
        <taxon>Bacteria</taxon>
        <taxon>Bacillati</taxon>
        <taxon>Actinomycetota</taxon>
        <taxon>Actinomycetes</taxon>
        <taxon>Mycobacteriales</taxon>
        <taxon>Nocardiaceae</taxon>
        <taxon>Rhodococcus</taxon>
    </lineage>
</organism>
<feature type="domain" description="Aldehyde dehydrogenase" evidence="5">
    <location>
        <begin position="20"/>
        <end position="479"/>
    </location>
</feature>
<reference evidence="6 7" key="1">
    <citation type="submission" date="2014-07" db="EMBL/GenBank/DDBJ databases">
        <title>Genome Sequence of Rhodococcus opacus Strain R7, a Biodegrader of Mono- and Polycyclic Aromatic Hydrocarbons.</title>
        <authorList>
            <person name="Di Gennaro P."/>
            <person name="Zampolli J."/>
            <person name="Presti I."/>
            <person name="Cappelletti M."/>
            <person name="D'Ursi P."/>
            <person name="Orro A."/>
            <person name="Mezzelani A."/>
            <person name="Milanesi L."/>
        </authorList>
    </citation>
    <scope>NUCLEOTIDE SEQUENCE [LARGE SCALE GENOMIC DNA]</scope>
    <source>
        <strain evidence="6 7">R7</strain>
    </source>
</reference>
<dbReference type="InterPro" id="IPR016162">
    <property type="entry name" value="Ald_DH_N"/>
</dbReference>
<feature type="active site" evidence="3">
    <location>
        <position position="252"/>
    </location>
</feature>
<dbReference type="PANTHER" id="PTHR11699">
    <property type="entry name" value="ALDEHYDE DEHYDROGENASE-RELATED"/>
    <property type="match status" value="1"/>
</dbReference>
<sequence length="484" mass="51377">MQALTSSVPLVIGDQLSASSTGTTFDSINPADGSYLASVAEATPQDVARAVEAARVAAKAWQRMRPAQRTRLMFRYAALIEQHKTELAQLQSRDMGKPIRESLGIDLPIMVETLEYFAGLVTKIEGRTTPAPGRFLNYTVREPIGVVGAITPWNFPAVQAVWKIAPALAMGNAIVLKPAQLAPLVPVALGELALEAGLPPGLVNVLPGRGSVTGNALVQHPLIGKVTFTGSTEVGQQIGRMAADRLITASLELGGKSALVAFGDSSPKALAALVFQAMYSNQGQTCTAPSRLLVERPIYDEVIELVQKRVEAARVGDPLDPDTEIGPLISAEQRESVHSYVVSGTEDGAKLISGGGQSANGAAEQGFYYRPTLFAGVTADMRIAREEIFGPVLSVLPFEGEEEAITLANDTVYGLAAGVFTRDVGRALRFAQTLDAGNVWINSWGVLNPASPYRGFGQSGYGSDLGQAAIESFTKEKSIWARLD</sequence>
<evidence type="ECO:0000313" key="7">
    <source>
        <dbReference type="Proteomes" id="UP000028488"/>
    </source>
</evidence>
<dbReference type="InterPro" id="IPR015590">
    <property type="entry name" value="Aldehyde_DH_dom"/>
</dbReference>
<proteinExistence type="inferred from homology"/>